<sequence length="132" mass="14935">MLVILCLGFGLQAYKSSLQPQTNGDVEMSSASDGTVIINGNVVNVAQKLALLKKSEVERDHAKATVAEQTALIGKFLNLIVAVDSDEDLRFQLVFQINYVIISMTLKRRIEIWRRRWTSTRNDWMRAVALLR</sequence>
<dbReference type="EMBL" id="JARK01001414">
    <property type="protein sequence ID" value="EYC06033.1"/>
    <property type="molecule type" value="Genomic_DNA"/>
</dbReference>
<evidence type="ECO:0000313" key="2">
    <source>
        <dbReference type="EMBL" id="EYC06033.1"/>
    </source>
</evidence>
<keyword evidence="1" id="KW-0732">Signal</keyword>
<dbReference type="STRING" id="53326.A0A016TUK2"/>
<feature type="chain" id="PRO_5001487996" evidence="1">
    <location>
        <begin position="18"/>
        <end position="132"/>
    </location>
</feature>
<evidence type="ECO:0000313" key="3">
    <source>
        <dbReference type="Proteomes" id="UP000024635"/>
    </source>
</evidence>
<protein>
    <submittedName>
        <fullName evidence="2">Uncharacterized protein</fullName>
    </submittedName>
</protein>
<evidence type="ECO:0000256" key="1">
    <source>
        <dbReference type="SAM" id="SignalP"/>
    </source>
</evidence>
<dbReference type="AlphaFoldDB" id="A0A016TUK2"/>
<dbReference type="Proteomes" id="UP000024635">
    <property type="component" value="Unassembled WGS sequence"/>
</dbReference>
<keyword evidence="3" id="KW-1185">Reference proteome</keyword>
<accession>A0A016TUK2</accession>
<organism evidence="2 3">
    <name type="scientific">Ancylostoma ceylanicum</name>
    <dbReference type="NCBI Taxonomy" id="53326"/>
    <lineage>
        <taxon>Eukaryota</taxon>
        <taxon>Metazoa</taxon>
        <taxon>Ecdysozoa</taxon>
        <taxon>Nematoda</taxon>
        <taxon>Chromadorea</taxon>
        <taxon>Rhabditida</taxon>
        <taxon>Rhabditina</taxon>
        <taxon>Rhabditomorpha</taxon>
        <taxon>Strongyloidea</taxon>
        <taxon>Ancylostomatidae</taxon>
        <taxon>Ancylostomatinae</taxon>
        <taxon>Ancylostoma</taxon>
    </lineage>
</organism>
<feature type="signal peptide" evidence="1">
    <location>
        <begin position="1"/>
        <end position="17"/>
    </location>
</feature>
<dbReference type="OrthoDB" id="21006at2759"/>
<name>A0A016TUK2_9BILA</name>
<proteinExistence type="predicted"/>
<reference evidence="3" key="1">
    <citation type="journal article" date="2015" name="Nat. Genet.">
        <title>The genome and transcriptome of the zoonotic hookworm Ancylostoma ceylanicum identify infection-specific gene families.</title>
        <authorList>
            <person name="Schwarz E.M."/>
            <person name="Hu Y."/>
            <person name="Antoshechkin I."/>
            <person name="Miller M.M."/>
            <person name="Sternberg P.W."/>
            <person name="Aroian R.V."/>
        </authorList>
    </citation>
    <scope>NUCLEOTIDE SEQUENCE</scope>
    <source>
        <strain evidence="3">HY135</strain>
    </source>
</reference>
<gene>
    <name evidence="2" type="primary">Acey_s0078.g1158</name>
    <name evidence="2" type="ORF">Y032_0078g1158</name>
</gene>
<comment type="caution">
    <text evidence="2">The sequence shown here is derived from an EMBL/GenBank/DDBJ whole genome shotgun (WGS) entry which is preliminary data.</text>
</comment>